<comment type="caution">
    <text evidence="3">The sequence shown here is derived from an EMBL/GenBank/DDBJ whole genome shotgun (WGS) entry which is preliminary data.</text>
</comment>
<evidence type="ECO:0000313" key="4">
    <source>
        <dbReference type="Proteomes" id="UP001231189"/>
    </source>
</evidence>
<protein>
    <submittedName>
        <fullName evidence="3">Uncharacterized protein</fullName>
    </submittedName>
</protein>
<proteinExistence type="predicted"/>
<feature type="compositionally biased region" description="Polar residues" evidence="1">
    <location>
        <begin position="236"/>
        <end position="251"/>
    </location>
</feature>
<feature type="region of interest" description="Disordered" evidence="1">
    <location>
        <begin position="28"/>
        <end position="74"/>
    </location>
</feature>
<name>A0AAD8TIE0_LOLMU</name>
<evidence type="ECO:0000313" key="3">
    <source>
        <dbReference type="EMBL" id="KAK1682211.1"/>
    </source>
</evidence>
<dbReference type="EMBL" id="JAUUTY010000002">
    <property type="protein sequence ID" value="KAK1682211.1"/>
    <property type="molecule type" value="Genomic_DNA"/>
</dbReference>
<evidence type="ECO:0000256" key="2">
    <source>
        <dbReference type="SAM" id="Phobius"/>
    </source>
</evidence>
<feature type="transmembrane region" description="Helical" evidence="2">
    <location>
        <begin position="83"/>
        <end position="103"/>
    </location>
</feature>
<dbReference type="InterPro" id="IPR021434">
    <property type="entry name" value="DUF3082"/>
</dbReference>
<dbReference type="PANTHER" id="PTHR35733">
    <property type="entry name" value="OS02G0307800 PROTEIN"/>
    <property type="match status" value="1"/>
</dbReference>
<feature type="compositionally biased region" description="Pro residues" evidence="1">
    <location>
        <begin position="44"/>
        <end position="58"/>
    </location>
</feature>
<evidence type="ECO:0000256" key="1">
    <source>
        <dbReference type="SAM" id="MobiDB-lite"/>
    </source>
</evidence>
<dbReference type="Proteomes" id="UP001231189">
    <property type="component" value="Unassembled WGS sequence"/>
</dbReference>
<feature type="transmembrane region" description="Helical" evidence="2">
    <location>
        <begin position="199"/>
        <end position="221"/>
    </location>
</feature>
<keyword evidence="2" id="KW-1133">Transmembrane helix</keyword>
<keyword evidence="4" id="KW-1185">Reference proteome</keyword>
<keyword evidence="2" id="KW-0472">Membrane</keyword>
<dbReference type="Pfam" id="PF11282">
    <property type="entry name" value="DUF3082"/>
    <property type="match status" value="1"/>
</dbReference>
<gene>
    <name evidence="3" type="ORF">QYE76_043059</name>
</gene>
<sequence length="273" mass="29367">MLLLQCSPRLLLRRQCFAPHHPFPSAPLPLPGRLSTAIRAGPELQPPPPPPVSAPPPLDTTDDGPVELSGPTLFSVDDNPTPLQVATSVLLTGAISVFLFRSLRRRARRAKELRVRSGGVAKPKNLSEEALEALRMVSTTPVETDKQPSPVQALLGGIAAGVIALFLYKFATTIEASLNRQTISDNFSVRQITVTIRTIINGLCYLATFVFGINGVGLILYSLQLTFNSIMDDDPSSSPVNKMSEQSTGSTSDRESDSSGLKETSENSKNSTE</sequence>
<feature type="region of interest" description="Disordered" evidence="1">
    <location>
        <begin position="234"/>
        <end position="273"/>
    </location>
</feature>
<organism evidence="3 4">
    <name type="scientific">Lolium multiflorum</name>
    <name type="common">Italian ryegrass</name>
    <name type="synonym">Lolium perenne subsp. multiflorum</name>
    <dbReference type="NCBI Taxonomy" id="4521"/>
    <lineage>
        <taxon>Eukaryota</taxon>
        <taxon>Viridiplantae</taxon>
        <taxon>Streptophyta</taxon>
        <taxon>Embryophyta</taxon>
        <taxon>Tracheophyta</taxon>
        <taxon>Spermatophyta</taxon>
        <taxon>Magnoliopsida</taxon>
        <taxon>Liliopsida</taxon>
        <taxon>Poales</taxon>
        <taxon>Poaceae</taxon>
        <taxon>BOP clade</taxon>
        <taxon>Pooideae</taxon>
        <taxon>Poodae</taxon>
        <taxon>Poeae</taxon>
        <taxon>Poeae Chloroplast Group 2 (Poeae type)</taxon>
        <taxon>Loliodinae</taxon>
        <taxon>Loliinae</taxon>
        <taxon>Lolium</taxon>
    </lineage>
</organism>
<dbReference type="GO" id="GO:0009535">
    <property type="term" value="C:chloroplast thylakoid membrane"/>
    <property type="evidence" value="ECO:0007669"/>
    <property type="project" value="TreeGrafter"/>
</dbReference>
<feature type="compositionally biased region" description="Polar residues" evidence="1">
    <location>
        <begin position="258"/>
        <end position="273"/>
    </location>
</feature>
<dbReference type="PANTHER" id="PTHR35733:SF1">
    <property type="entry name" value="OS02G0307800 PROTEIN"/>
    <property type="match status" value="1"/>
</dbReference>
<keyword evidence="2" id="KW-0812">Transmembrane</keyword>
<dbReference type="AlphaFoldDB" id="A0AAD8TIE0"/>
<reference evidence="3" key="1">
    <citation type="submission" date="2023-07" db="EMBL/GenBank/DDBJ databases">
        <title>A chromosome-level genome assembly of Lolium multiflorum.</title>
        <authorList>
            <person name="Chen Y."/>
            <person name="Copetti D."/>
            <person name="Kolliker R."/>
            <person name="Studer B."/>
        </authorList>
    </citation>
    <scope>NUCLEOTIDE SEQUENCE</scope>
    <source>
        <strain evidence="3">02402/16</strain>
        <tissue evidence="3">Leaf</tissue>
    </source>
</reference>
<accession>A0AAD8TIE0</accession>